<feature type="coiled-coil region" evidence="12">
    <location>
        <begin position="914"/>
        <end position="963"/>
    </location>
</feature>
<dbReference type="GO" id="GO:0005634">
    <property type="term" value="C:nucleus"/>
    <property type="evidence" value="ECO:0007669"/>
    <property type="project" value="UniProtKB-SubCell"/>
</dbReference>
<comment type="caution">
    <text evidence="15">The sequence shown here is derived from an EMBL/GenBank/DDBJ whole genome shotgun (WGS) entry which is preliminary data.</text>
</comment>
<dbReference type="GO" id="GO:0003684">
    <property type="term" value="F:damaged DNA binding"/>
    <property type="evidence" value="ECO:0007669"/>
    <property type="project" value="TreeGrafter"/>
</dbReference>
<dbReference type="InterPro" id="IPR003395">
    <property type="entry name" value="RecF/RecN/SMC_N"/>
</dbReference>
<comment type="similarity">
    <text evidence="3">Belongs to the SMC family. SMC6 subfamily.</text>
</comment>
<sequence>MAKHSLAEHSVSDDERQVSSAKRRRTASSLPRSTPPRDRDGDVDFDPDAQGEAGSGEDDEDEDEDEDMSDDEERRRQAALLEQTQRARPSKIAEAGVIKQVDLQSFMCHAHTTVDFGPQVNFLVGVNGSGKSAILTGITMALGGNAKATNRGHKGGDLIMEGKTSARCTVTLANKGEEAFQHHVYGDSITVERTLNKTGGGYKIKNHEGKVVDTKKATLDAILDTFNIQVDNPMTVLTQDQSRQFLASASPKDKYTFFLRGTQLAQLTEEYEQIRNNTETMEEALGRKQEVLPELKDAYRRAKDRAKDAKAAITQQGNLSGLKNQLAWSFVDEIERKIAFGEDVVAKERQNLVALETDIAGWDTKLETANTQISDLREVDKDVAARVDELRPQAQELESKIKGERDRLRKWKDFERQISQTVQRLKDTIADFDRQILAEETKLSRDIEAERRPLRDKIEQANADISELTERMQQSRRTAADTADRLVTIGQDYDDIKSQIDAARAAADEVRARIQYTRQSATNNVLAYGPKTPQFLQAINSDRGWRDKPIGPIGQYVKLDHQQYGGVLESFFAQILNAYICTNHEDSARLKRIHRQCQLDHNTPILVQTFDPAFEQDLARQQPDESILTVLRACTITHLLVMQALIVNVRIERAALVPTRPDGDTLMRTNPRNVDSAYSAEAFRISINQGRSATSTMPGWRGAPRLQKDVASTLNRLNDELAIVQRDLQRLEETKAAKRQEGQAAQAQKKQAEDESKRAQSRMLQLNNVIRDCTAKLEEEQPSNIAALQENKRETEEELDNATRQYTAGLEAHEREGVNSEVQAVVEAKHELEAKIKKNEKLLAQTAKALDKQIAEIQTCRSKIEQLTKSKSTVVAKIEKYSDEVVQAKAVRDERVELASAVCERPQVDKQKDPKRLQKEIDTLERALKERERRQGASIEQILEELEVRKKVAQDAVRQVNELALLVGALKNAYDTRVSRWTDFRSHIVARARAGFHMHLSNRGFQGELKFKHDACTLNILIRTEEGKKGKRKDTKSLSGGEKSFSTICLLLTMWESVGCPLRCLDEFDVFMDAVNRRIAMKMMIDTAKTAHQTQFILITPQEMSSIKWGEEVRVTKLEDPKRSQGALAHGR</sequence>
<keyword evidence="5" id="KW-0547">Nucleotide-binding</keyword>
<dbReference type="Gene3D" id="1.10.287.1490">
    <property type="match status" value="1"/>
</dbReference>
<evidence type="ECO:0000313" key="16">
    <source>
        <dbReference type="Proteomes" id="UP000311382"/>
    </source>
</evidence>
<evidence type="ECO:0000256" key="6">
    <source>
        <dbReference type="ARBA" id="ARBA00022763"/>
    </source>
</evidence>
<evidence type="ECO:0000256" key="3">
    <source>
        <dbReference type="ARBA" id="ARBA00006793"/>
    </source>
</evidence>
<feature type="coiled-coil region" evidence="12">
    <location>
        <begin position="451"/>
        <end position="513"/>
    </location>
</feature>
<dbReference type="STRING" id="5288.A0A5C5G0N5"/>
<keyword evidence="11" id="KW-0539">Nucleus</keyword>
<accession>A0A5C5G0N5</accession>
<dbReference type="GO" id="GO:0005524">
    <property type="term" value="F:ATP binding"/>
    <property type="evidence" value="ECO:0007669"/>
    <property type="project" value="UniProtKB-KW"/>
</dbReference>
<reference evidence="15 16" key="1">
    <citation type="submission" date="2019-03" db="EMBL/GenBank/DDBJ databases">
        <title>Rhodosporidium diobovatum UCD-FST 08-225 genome sequencing, assembly, and annotation.</title>
        <authorList>
            <person name="Fakankun I.U."/>
            <person name="Fristensky B."/>
            <person name="Levin D.B."/>
        </authorList>
    </citation>
    <scope>NUCLEOTIDE SEQUENCE [LARGE SCALE GENOMIC DNA]</scope>
    <source>
        <strain evidence="15 16">UCD-FST 08-225</strain>
    </source>
</reference>
<evidence type="ECO:0000256" key="13">
    <source>
        <dbReference type="SAM" id="MobiDB-lite"/>
    </source>
</evidence>
<keyword evidence="9" id="KW-0233">DNA recombination</keyword>
<evidence type="ECO:0000256" key="5">
    <source>
        <dbReference type="ARBA" id="ARBA00022741"/>
    </source>
</evidence>
<dbReference type="Pfam" id="PF02463">
    <property type="entry name" value="SMC_N"/>
    <property type="match status" value="1"/>
</dbReference>
<evidence type="ECO:0000256" key="10">
    <source>
        <dbReference type="ARBA" id="ARBA00023204"/>
    </source>
</evidence>
<organism evidence="15 16">
    <name type="scientific">Rhodotorula diobovata</name>
    <dbReference type="NCBI Taxonomy" id="5288"/>
    <lineage>
        <taxon>Eukaryota</taxon>
        <taxon>Fungi</taxon>
        <taxon>Dikarya</taxon>
        <taxon>Basidiomycota</taxon>
        <taxon>Pucciniomycotina</taxon>
        <taxon>Microbotryomycetes</taxon>
        <taxon>Sporidiobolales</taxon>
        <taxon>Sporidiobolaceae</taxon>
        <taxon>Rhodotorula</taxon>
    </lineage>
</organism>
<dbReference type="GO" id="GO:0035861">
    <property type="term" value="C:site of double-strand break"/>
    <property type="evidence" value="ECO:0007669"/>
    <property type="project" value="TreeGrafter"/>
</dbReference>
<evidence type="ECO:0000256" key="4">
    <source>
        <dbReference type="ARBA" id="ARBA00022454"/>
    </source>
</evidence>
<evidence type="ECO:0000256" key="8">
    <source>
        <dbReference type="ARBA" id="ARBA00023054"/>
    </source>
</evidence>
<feature type="coiled-coil region" evidence="12">
    <location>
        <begin position="264"/>
        <end position="316"/>
    </location>
</feature>
<dbReference type="InterPro" id="IPR027417">
    <property type="entry name" value="P-loop_NTPase"/>
</dbReference>
<evidence type="ECO:0000259" key="14">
    <source>
        <dbReference type="Pfam" id="PF02463"/>
    </source>
</evidence>
<dbReference type="GO" id="GO:0003697">
    <property type="term" value="F:single-stranded DNA binding"/>
    <property type="evidence" value="ECO:0007669"/>
    <property type="project" value="TreeGrafter"/>
</dbReference>
<dbReference type="GO" id="GO:0000724">
    <property type="term" value="P:double-strand break repair via homologous recombination"/>
    <property type="evidence" value="ECO:0007669"/>
    <property type="project" value="TreeGrafter"/>
</dbReference>
<dbReference type="AlphaFoldDB" id="A0A5C5G0N5"/>
<keyword evidence="4" id="KW-0158">Chromosome</keyword>
<keyword evidence="8 12" id="KW-0175">Coiled coil</keyword>
<dbReference type="Gene3D" id="3.40.50.300">
    <property type="entry name" value="P-loop containing nucleotide triphosphate hydrolases"/>
    <property type="match status" value="2"/>
</dbReference>
<feature type="region of interest" description="Disordered" evidence="13">
    <location>
        <begin position="1"/>
        <end position="76"/>
    </location>
</feature>
<dbReference type="PANTHER" id="PTHR19306">
    <property type="entry name" value="STRUCTURAL MAINTENANCE OF CHROMOSOMES 5,6 SMC5, SMC6"/>
    <property type="match status" value="1"/>
</dbReference>
<dbReference type="OrthoDB" id="10072614at2759"/>
<dbReference type="SUPFAM" id="SSF52540">
    <property type="entry name" value="P-loop containing nucleoside triphosphate hydrolases"/>
    <property type="match status" value="1"/>
</dbReference>
<keyword evidence="6" id="KW-0227">DNA damage</keyword>
<name>A0A5C5G0N5_9BASI</name>
<dbReference type="PANTHER" id="PTHR19306:SF6">
    <property type="entry name" value="STRUCTURAL MAINTENANCE OF CHROMOSOMES PROTEIN 6"/>
    <property type="match status" value="1"/>
</dbReference>
<keyword evidence="7" id="KW-0067">ATP-binding</keyword>
<dbReference type="GO" id="GO:0030915">
    <property type="term" value="C:Smc5-Smc6 complex"/>
    <property type="evidence" value="ECO:0007669"/>
    <property type="project" value="TreeGrafter"/>
</dbReference>
<evidence type="ECO:0000256" key="2">
    <source>
        <dbReference type="ARBA" id="ARBA00004286"/>
    </source>
</evidence>
<keyword evidence="10" id="KW-0234">DNA repair</keyword>
<evidence type="ECO:0000256" key="1">
    <source>
        <dbReference type="ARBA" id="ARBA00004123"/>
    </source>
</evidence>
<dbReference type="EMBL" id="SOZI01000031">
    <property type="protein sequence ID" value="TNY22116.1"/>
    <property type="molecule type" value="Genomic_DNA"/>
</dbReference>
<evidence type="ECO:0000256" key="9">
    <source>
        <dbReference type="ARBA" id="ARBA00023172"/>
    </source>
</evidence>
<proteinExistence type="inferred from homology"/>
<keyword evidence="16" id="KW-1185">Reference proteome</keyword>
<gene>
    <name evidence="15" type="ORF">DMC30DRAFT_171484</name>
</gene>
<dbReference type="Proteomes" id="UP000311382">
    <property type="component" value="Unassembled WGS sequence"/>
</dbReference>
<evidence type="ECO:0000313" key="15">
    <source>
        <dbReference type="EMBL" id="TNY22116.1"/>
    </source>
</evidence>
<evidence type="ECO:0000256" key="12">
    <source>
        <dbReference type="SAM" id="Coils"/>
    </source>
</evidence>
<feature type="region of interest" description="Disordered" evidence="13">
    <location>
        <begin position="735"/>
        <end position="760"/>
    </location>
</feature>
<feature type="domain" description="RecF/RecN/SMC N-terminal" evidence="14">
    <location>
        <begin position="98"/>
        <end position="1117"/>
    </location>
</feature>
<evidence type="ECO:0000256" key="7">
    <source>
        <dbReference type="ARBA" id="ARBA00022840"/>
    </source>
</evidence>
<evidence type="ECO:0000256" key="11">
    <source>
        <dbReference type="ARBA" id="ARBA00023242"/>
    </source>
</evidence>
<comment type="subcellular location">
    <subcellularLocation>
        <location evidence="2">Chromosome</location>
    </subcellularLocation>
    <subcellularLocation>
        <location evidence="1">Nucleus</location>
    </subcellularLocation>
</comment>
<feature type="compositionally biased region" description="Basic and acidic residues" evidence="13">
    <location>
        <begin position="1"/>
        <end position="17"/>
    </location>
</feature>
<protein>
    <submittedName>
        <fullName evidence="15">RecF/RecN/SMC</fullName>
    </submittedName>
</protein>
<feature type="compositionally biased region" description="Acidic residues" evidence="13">
    <location>
        <begin position="43"/>
        <end position="71"/>
    </location>
</feature>